<name>A0A4Z2EZ52_9TELE</name>
<evidence type="ECO:0000313" key="2">
    <source>
        <dbReference type="Proteomes" id="UP000314294"/>
    </source>
</evidence>
<organism evidence="1 2">
    <name type="scientific">Liparis tanakae</name>
    <name type="common">Tanaka's snailfish</name>
    <dbReference type="NCBI Taxonomy" id="230148"/>
    <lineage>
        <taxon>Eukaryota</taxon>
        <taxon>Metazoa</taxon>
        <taxon>Chordata</taxon>
        <taxon>Craniata</taxon>
        <taxon>Vertebrata</taxon>
        <taxon>Euteleostomi</taxon>
        <taxon>Actinopterygii</taxon>
        <taxon>Neopterygii</taxon>
        <taxon>Teleostei</taxon>
        <taxon>Neoteleostei</taxon>
        <taxon>Acanthomorphata</taxon>
        <taxon>Eupercaria</taxon>
        <taxon>Perciformes</taxon>
        <taxon>Cottioidei</taxon>
        <taxon>Cottales</taxon>
        <taxon>Liparidae</taxon>
        <taxon>Liparis</taxon>
    </lineage>
</organism>
<accession>A0A4Z2EZ52</accession>
<sequence length="62" mass="6693">MSAEEPFTLSVVLLEASEPRSLGASEPPCWCSCHRTPWGADFTPGAAGNLFDTSEKHRDENG</sequence>
<proteinExistence type="predicted"/>
<protein>
    <submittedName>
        <fullName evidence="1">Uncharacterized protein</fullName>
    </submittedName>
</protein>
<dbReference type="EMBL" id="SRLO01002028">
    <property type="protein sequence ID" value="TNN34165.1"/>
    <property type="molecule type" value="Genomic_DNA"/>
</dbReference>
<dbReference type="AlphaFoldDB" id="A0A4Z2EZ52"/>
<comment type="caution">
    <text evidence="1">The sequence shown here is derived from an EMBL/GenBank/DDBJ whole genome shotgun (WGS) entry which is preliminary data.</text>
</comment>
<keyword evidence="2" id="KW-1185">Reference proteome</keyword>
<dbReference type="Proteomes" id="UP000314294">
    <property type="component" value="Unassembled WGS sequence"/>
</dbReference>
<reference evidence="1 2" key="1">
    <citation type="submission" date="2019-03" db="EMBL/GenBank/DDBJ databases">
        <title>First draft genome of Liparis tanakae, snailfish: a comprehensive survey of snailfish specific genes.</title>
        <authorList>
            <person name="Kim W."/>
            <person name="Song I."/>
            <person name="Jeong J.-H."/>
            <person name="Kim D."/>
            <person name="Kim S."/>
            <person name="Ryu S."/>
            <person name="Song J.Y."/>
            <person name="Lee S.K."/>
        </authorList>
    </citation>
    <scope>NUCLEOTIDE SEQUENCE [LARGE SCALE GENOMIC DNA]</scope>
    <source>
        <tissue evidence="1">Muscle</tissue>
    </source>
</reference>
<evidence type="ECO:0000313" key="1">
    <source>
        <dbReference type="EMBL" id="TNN34165.1"/>
    </source>
</evidence>
<gene>
    <name evidence="1" type="ORF">EYF80_055669</name>
</gene>